<feature type="transmembrane region" description="Helical" evidence="1">
    <location>
        <begin position="342"/>
        <end position="364"/>
    </location>
</feature>
<feature type="transmembrane region" description="Helical" evidence="1">
    <location>
        <begin position="409"/>
        <end position="430"/>
    </location>
</feature>
<evidence type="ECO:0000256" key="1">
    <source>
        <dbReference type="SAM" id="Phobius"/>
    </source>
</evidence>
<feature type="transmembrane region" description="Helical" evidence="1">
    <location>
        <begin position="6"/>
        <end position="22"/>
    </location>
</feature>
<dbReference type="AlphaFoldDB" id="A0A9Q0S681"/>
<accession>A0A9Q0S681</accession>
<feature type="transmembrane region" description="Helical" evidence="1">
    <location>
        <begin position="117"/>
        <end position="140"/>
    </location>
</feature>
<sequence length="439" mass="50046">ILFALLILVLSLAVIYGSYYYWRLVRLSRLTAAERNAEIEEERPRKRCLDAFRGMTIVLMIFVNSGGGDYWWIKHSTWNGLHVADLVFPWFLWIMGVCIPISINAQMLRDRTFTKKAVLLSIFVRSVKLFLVGLCLNTAHGPHMEDIRIMGVLQRFGIAYFVVATMHVICIKPPNLYPIAILPNGRLKSALYDIYLLAFQWIAILCLTCVHLILVFGISVPGCPRGYLGPGGKQDDAKYMDCIGGATGYIDRLILGETHIYQHPTALYTYDAKPFDPEGLVGCLTTILQVFIGYQCGMTFLIYTNLKLMRLLIWSIALGMIGGILCSFSQDDGFIPINKNLWSLSFVFVTSSLAYLLFIIFYVVIDVYRYWSGTPFVYAGMNAIVMYVGHEVFHSMLPWHWHIGPMNTHFVLLLENMWNAAVWVVIAYVLHCKKIFIKI</sequence>
<reference evidence="2" key="1">
    <citation type="submission" date="2022-07" db="EMBL/GenBank/DDBJ databases">
        <authorList>
            <person name="Trinca V."/>
            <person name="Uliana J.V.C."/>
            <person name="Torres T.T."/>
            <person name="Ward R.J."/>
            <person name="Monesi N."/>
        </authorList>
    </citation>
    <scope>NUCLEOTIDE SEQUENCE</scope>
    <source>
        <strain evidence="2">HSMRA1968</strain>
        <tissue evidence="2">Whole embryos</tissue>
    </source>
</reference>
<feature type="transmembrane region" description="Helical" evidence="1">
    <location>
        <begin position="152"/>
        <end position="171"/>
    </location>
</feature>
<dbReference type="Proteomes" id="UP001151699">
    <property type="component" value="Chromosome A"/>
</dbReference>
<evidence type="ECO:0000313" key="3">
    <source>
        <dbReference type="Proteomes" id="UP001151699"/>
    </source>
</evidence>
<dbReference type="PANTHER" id="PTHR31061">
    <property type="entry name" value="LD22376P"/>
    <property type="match status" value="1"/>
</dbReference>
<keyword evidence="3" id="KW-1185">Reference proteome</keyword>
<feature type="transmembrane region" description="Helical" evidence="1">
    <location>
        <begin position="192"/>
        <end position="218"/>
    </location>
</feature>
<protein>
    <submittedName>
        <fullName evidence="2">Heparan-alpha-glucosaminide N-acetyltransferase</fullName>
    </submittedName>
</protein>
<organism evidence="2 3">
    <name type="scientific">Pseudolycoriella hygida</name>
    <dbReference type="NCBI Taxonomy" id="35572"/>
    <lineage>
        <taxon>Eukaryota</taxon>
        <taxon>Metazoa</taxon>
        <taxon>Ecdysozoa</taxon>
        <taxon>Arthropoda</taxon>
        <taxon>Hexapoda</taxon>
        <taxon>Insecta</taxon>
        <taxon>Pterygota</taxon>
        <taxon>Neoptera</taxon>
        <taxon>Endopterygota</taxon>
        <taxon>Diptera</taxon>
        <taxon>Nematocera</taxon>
        <taxon>Sciaroidea</taxon>
        <taxon>Sciaridae</taxon>
        <taxon>Pseudolycoriella</taxon>
    </lineage>
</organism>
<keyword evidence="1" id="KW-1133">Transmembrane helix</keyword>
<feature type="transmembrane region" description="Helical" evidence="1">
    <location>
        <begin position="87"/>
        <end position="105"/>
    </location>
</feature>
<dbReference type="OrthoDB" id="2149840at2759"/>
<feature type="transmembrane region" description="Helical" evidence="1">
    <location>
        <begin position="279"/>
        <end position="304"/>
    </location>
</feature>
<feature type="transmembrane region" description="Helical" evidence="1">
    <location>
        <begin position="311"/>
        <end position="330"/>
    </location>
</feature>
<feature type="transmembrane region" description="Helical" evidence="1">
    <location>
        <begin position="51"/>
        <end position="67"/>
    </location>
</feature>
<evidence type="ECO:0000313" key="2">
    <source>
        <dbReference type="EMBL" id="KAJ6646719.1"/>
    </source>
</evidence>
<feature type="transmembrane region" description="Helical" evidence="1">
    <location>
        <begin position="376"/>
        <end position="397"/>
    </location>
</feature>
<gene>
    <name evidence="2" type="primary">Hgsnat_1</name>
    <name evidence="2" type="ORF">Bhyg_01932</name>
</gene>
<dbReference type="PANTHER" id="PTHR31061:SF24">
    <property type="entry name" value="LD22376P"/>
    <property type="match status" value="1"/>
</dbReference>
<feature type="non-terminal residue" evidence="2">
    <location>
        <position position="439"/>
    </location>
</feature>
<comment type="caution">
    <text evidence="2">The sequence shown here is derived from an EMBL/GenBank/DDBJ whole genome shotgun (WGS) entry which is preliminary data.</text>
</comment>
<proteinExistence type="predicted"/>
<dbReference type="EMBL" id="WJQU01000001">
    <property type="protein sequence ID" value="KAJ6646719.1"/>
    <property type="molecule type" value="Genomic_DNA"/>
</dbReference>
<keyword evidence="1" id="KW-0812">Transmembrane</keyword>
<name>A0A9Q0S681_9DIPT</name>
<keyword evidence="1" id="KW-0472">Membrane</keyword>